<reference evidence="5" key="2">
    <citation type="submission" date="2023-06" db="EMBL/GenBank/DDBJ databases">
        <authorList>
            <consortium name="Lawrence Berkeley National Laboratory"/>
            <person name="Haridas S."/>
            <person name="Hensen N."/>
            <person name="Bonometti L."/>
            <person name="Westerberg I."/>
            <person name="Brannstrom I.O."/>
            <person name="Guillou S."/>
            <person name="Cros-Aarteil S."/>
            <person name="Calhoun S."/>
            <person name="Kuo A."/>
            <person name="Mondo S."/>
            <person name="Pangilinan J."/>
            <person name="Riley R."/>
            <person name="Labutti K."/>
            <person name="Andreopoulos B."/>
            <person name="Lipzen A."/>
            <person name="Chen C."/>
            <person name="Yanf M."/>
            <person name="Daum C."/>
            <person name="Ng V."/>
            <person name="Clum A."/>
            <person name="Steindorff A."/>
            <person name="Ohm R."/>
            <person name="Martin F."/>
            <person name="Silar P."/>
            <person name="Natvig D."/>
            <person name="Lalanne C."/>
            <person name="Gautier V."/>
            <person name="Ament-Velasquez S.L."/>
            <person name="Kruys A."/>
            <person name="Hutchinson M.I."/>
            <person name="Powell A.J."/>
            <person name="Barry K."/>
            <person name="Miller A.N."/>
            <person name="Grigoriev I.V."/>
            <person name="Debuchy R."/>
            <person name="Gladieux P."/>
            <person name="Thoren M.H."/>
            <person name="Johannesson H."/>
        </authorList>
    </citation>
    <scope>NUCLEOTIDE SEQUENCE</scope>
    <source>
        <strain evidence="5">CBS 314.62</strain>
    </source>
</reference>
<dbReference type="Gene3D" id="3.40.50.720">
    <property type="entry name" value="NAD(P)-binding Rossmann-like Domain"/>
    <property type="match status" value="1"/>
</dbReference>
<dbReference type="Pfam" id="PF23562">
    <property type="entry name" value="AMP-binding_C_3"/>
    <property type="match status" value="1"/>
</dbReference>
<dbReference type="InterPro" id="IPR013120">
    <property type="entry name" value="FAR_NAD-bd"/>
</dbReference>
<evidence type="ECO:0000313" key="6">
    <source>
        <dbReference type="Proteomes" id="UP001270362"/>
    </source>
</evidence>
<dbReference type="InterPro" id="IPR036736">
    <property type="entry name" value="ACP-like_sf"/>
</dbReference>
<comment type="caution">
    <text evidence="5">The sequence shown here is derived from an EMBL/GenBank/DDBJ whole genome shotgun (WGS) entry which is preliminary data.</text>
</comment>
<dbReference type="SUPFAM" id="SSF47336">
    <property type="entry name" value="ACP-like"/>
    <property type="match status" value="1"/>
</dbReference>
<dbReference type="PROSITE" id="PS00455">
    <property type="entry name" value="AMP_BINDING"/>
    <property type="match status" value="1"/>
</dbReference>
<dbReference type="InterPro" id="IPR051414">
    <property type="entry name" value="Adenylate-forming_Reductase"/>
</dbReference>
<dbReference type="GO" id="GO:0031177">
    <property type="term" value="F:phosphopantetheine binding"/>
    <property type="evidence" value="ECO:0007669"/>
    <property type="project" value="InterPro"/>
</dbReference>
<dbReference type="Gene3D" id="3.40.50.12780">
    <property type="entry name" value="N-terminal domain of ligase-like"/>
    <property type="match status" value="1"/>
</dbReference>
<accession>A0AAE0XH85</accession>
<dbReference type="PANTHER" id="PTHR43439:SF2">
    <property type="entry name" value="ENZYME, PUTATIVE (JCVI)-RELATED"/>
    <property type="match status" value="1"/>
</dbReference>
<dbReference type="InterPro" id="IPR009081">
    <property type="entry name" value="PP-bd_ACP"/>
</dbReference>
<dbReference type="Pfam" id="PF00501">
    <property type="entry name" value="AMP-binding"/>
    <property type="match status" value="1"/>
</dbReference>
<dbReference type="AlphaFoldDB" id="A0AAE0XH85"/>
<dbReference type="PANTHER" id="PTHR43439">
    <property type="entry name" value="PHENYLACETATE-COENZYME A LIGASE"/>
    <property type="match status" value="1"/>
</dbReference>
<organism evidence="5 6">
    <name type="scientific">Podospora appendiculata</name>
    <dbReference type="NCBI Taxonomy" id="314037"/>
    <lineage>
        <taxon>Eukaryota</taxon>
        <taxon>Fungi</taxon>
        <taxon>Dikarya</taxon>
        <taxon>Ascomycota</taxon>
        <taxon>Pezizomycotina</taxon>
        <taxon>Sordariomycetes</taxon>
        <taxon>Sordariomycetidae</taxon>
        <taxon>Sordariales</taxon>
        <taxon>Podosporaceae</taxon>
        <taxon>Podospora</taxon>
    </lineage>
</organism>
<dbReference type="EMBL" id="JAULSO010000001">
    <property type="protein sequence ID" value="KAK3693201.1"/>
    <property type="molecule type" value="Genomic_DNA"/>
</dbReference>
<proteinExistence type="predicted"/>
<dbReference type="SUPFAM" id="SSF56801">
    <property type="entry name" value="Acetyl-CoA synthetase-like"/>
    <property type="match status" value="1"/>
</dbReference>
<dbReference type="InterPro" id="IPR042099">
    <property type="entry name" value="ANL_N_sf"/>
</dbReference>
<dbReference type="Gene3D" id="1.10.1200.10">
    <property type="entry name" value="ACP-like"/>
    <property type="match status" value="1"/>
</dbReference>
<dbReference type="Proteomes" id="UP001270362">
    <property type="component" value="Unassembled WGS sequence"/>
</dbReference>
<evidence type="ECO:0000256" key="2">
    <source>
        <dbReference type="ARBA" id="ARBA00022553"/>
    </source>
</evidence>
<sequence length="1069" mass="116577">MQSLPNIVDTLAAEVPDNVWVKVPLSSLDGPEDEDLVWDDVTWRQLSRAVDTMAHWIDLHLGPLATKGETVAYMGVNDIRYPIVILATLKTGYTSLLTSPRNSQQGHSSLLTATSCHKFLYTDELQPAIQSITTTHLSPIKALQIPSLRDLLNPPSSQPPYPNTTPSPSEQDTTLILHSSGTTGLPKPVHIKAGTLNIIPSILSMPTPPGRVNMHEVLYRSPLMLSAAPMFHVMGLNLLLRSLYHQGPLVLLPPGQPPTAPLLIRAIAATNPTSMIAAPSLLEAMASTPAGLAAVSTLEHTLFGGAPLSPSAGNVLAKVTTLVNGLGSTEIFMAASLVPLDPVADWEYLEWNPAAGMHMQPTHDGTSDSHELVVRHLPDPRYQFVFCNFPRLDEWRTRDLFVRHPQREGLWRYVGRVDDVLVLSNGEKMNPVAFEKAVESHATVKGAVVVGAGKFQVGLILEVEGEGEEEDREGILDEVWPCVEEANMPYPAHARVWRTMVRLAVEGKPFVRGAKGSVLRRKTWEVYEREIGEMYDQEAVVEKEGENEEMLEIVRKAVREVMAARKDEVTDEQNLFHLGMDSLQVLQLSQVLGRRCRHVSQAQAFRMIYDQPSIERLTRAITAAGSKLGGTHPVETSSREEKMSRMVHTYSRELPRASTTLATHGNRPSPDGLVVVLTGSTGSLGSYVLHRLIENNQVAHVYCLNRTADGAERQARAFSDRGLGPINFLVTAHPKVTFLHADLAEERFGLEPATYQKLQQRTDVVLLNAWPVNFNSPLDGFESAVAGTRRCVDFAASATRRPHVVFVSSIASVLNYPAVRLDTTKTGDGNDGVVTTSIPEEFELDNSLPLKQGYGESKHVASSILANAARVSGVGVTILRAGQLAGPVDGQGVWNRQEWLPSLIATSKSLGKIPASLGAGDDVIDWLPVDLAAGAILDLSLVHVPGSGNPALDCFNLVNPRTNQWSVVAQAVREFYADCGVSIDVVSYDEWLDDLMAVHAGGVMTGDQVERYPALKLVEFFQEKSLKGAGAGGRVTFATERIVEQSLTMAGVAAVNGEMVKRWLSAWAF</sequence>
<keyword evidence="6" id="KW-1185">Reference proteome</keyword>
<protein>
    <recommendedName>
        <fullName evidence="4">Carrier domain-containing protein</fullName>
    </recommendedName>
</protein>
<dbReference type="InterPro" id="IPR000873">
    <property type="entry name" value="AMP-dep_synth/lig_dom"/>
</dbReference>
<keyword evidence="2" id="KW-0597">Phosphoprotein</keyword>
<dbReference type="InterPro" id="IPR020806">
    <property type="entry name" value="PKS_PP-bd"/>
</dbReference>
<keyword evidence="1" id="KW-0596">Phosphopantetheine</keyword>
<evidence type="ECO:0000256" key="1">
    <source>
        <dbReference type="ARBA" id="ARBA00022450"/>
    </source>
</evidence>
<name>A0AAE0XH85_9PEZI</name>
<dbReference type="InterPro" id="IPR036291">
    <property type="entry name" value="NAD(P)-bd_dom_sf"/>
</dbReference>
<feature type="domain" description="Carrier" evidence="4">
    <location>
        <begin position="548"/>
        <end position="625"/>
    </location>
</feature>
<evidence type="ECO:0000259" key="4">
    <source>
        <dbReference type="PROSITE" id="PS50075"/>
    </source>
</evidence>
<evidence type="ECO:0000256" key="3">
    <source>
        <dbReference type="SAM" id="MobiDB-lite"/>
    </source>
</evidence>
<dbReference type="PROSITE" id="PS50075">
    <property type="entry name" value="CARRIER"/>
    <property type="match status" value="1"/>
</dbReference>
<reference evidence="5" key="1">
    <citation type="journal article" date="2023" name="Mol. Phylogenet. Evol.">
        <title>Genome-scale phylogeny and comparative genomics of the fungal order Sordariales.</title>
        <authorList>
            <person name="Hensen N."/>
            <person name="Bonometti L."/>
            <person name="Westerberg I."/>
            <person name="Brannstrom I.O."/>
            <person name="Guillou S."/>
            <person name="Cros-Aarteil S."/>
            <person name="Calhoun S."/>
            <person name="Haridas S."/>
            <person name="Kuo A."/>
            <person name="Mondo S."/>
            <person name="Pangilinan J."/>
            <person name="Riley R."/>
            <person name="LaButti K."/>
            <person name="Andreopoulos B."/>
            <person name="Lipzen A."/>
            <person name="Chen C."/>
            <person name="Yan M."/>
            <person name="Daum C."/>
            <person name="Ng V."/>
            <person name="Clum A."/>
            <person name="Steindorff A."/>
            <person name="Ohm R.A."/>
            <person name="Martin F."/>
            <person name="Silar P."/>
            <person name="Natvig D.O."/>
            <person name="Lalanne C."/>
            <person name="Gautier V."/>
            <person name="Ament-Velasquez S.L."/>
            <person name="Kruys A."/>
            <person name="Hutchinson M.I."/>
            <person name="Powell A.J."/>
            <person name="Barry K."/>
            <person name="Miller A.N."/>
            <person name="Grigoriev I.V."/>
            <person name="Debuchy R."/>
            <person name="Gladieux P."/>
            <person name="Hiltunen Thoren M."/>
            <person name="Johannesson H."/>
        </authorList>
    </citation>
    <scope>NUCLEOTIDE SEQUENCE</scope>
    <source>
        <strain evidence="5">CBS 314.62</strain>
    </source>
</reference>
<feature type="region of interest" description="Disordered" evidence="3">
    <location>
        <begin position="149"/>
        <end position="183"/>
    </location>
</feature>
<evidence type="ECO:0000313" key="5">
    <source>
        <dbReference type="EMBL" id="KAK3693201.1"/>
    </source>
</evidence>
<dbReference type="Pfam" id="PF07993">
    <property type="entry name" value="NAD_binding_4"/>
    <property type="match status" value="1"/>
</dbReference>
<feature type="compositionally biased region" description="Polar residues" evidence="3">
    <location>
        <begin position="166"/>
        <end position="183"/>
    </location>
</feature>
<dbReference type="SMART" id="SM00823">
    <property type="entry name" value="PKS_PP"/>
    <property type="match status" value="1"/>
</dbReference>
<dbReference type="Pfam" id="PF00550">
    <property type="entry name" value="PP-binding"/>
    <property type="match status" value="1"/>
</dbReference>
<feature type="compositionally biased region" description="Pro residues" evidence="3">
    <location>
        <begin position="156"/>
        <end position="165"/>
    </location>
</feature>
<dbReference type="InterPro" id="IPR020845">
    <property type="entry name" value="AMP-binding_CS"/>
</dbReference>
<dbReference type="SUPFAM" id="SSF51735">
    <property type="entry name" value="NAD(P)-binding Rossmann-fold domains"/>
    <property type="match status" value="1"/>
</dbReference>
<gene>
    <name evidence="5" type="ORF">B0T22DRAFT_420368</name>
</gene>